<evidence type="ECO:0000256" key="1">
    <source>
        <dbReference type="SAM" id="Phobius"/>
    </source>
</evidence>
<accession>A0ABW3UKT7</accession>
<protein>
    <recommendedName>
        <fullName evidence="4">Glycosyltransferase</fullName>
    </recommendedName>
</protein>
<dbReference type="EMBL" id="JBHTLU010000013">
    <property type="protein sequence ID" value="MFD1220421.1"/>
    <property type="molecule type" value="Genomic_DNA"/>
</dbReference>
<keyword evidence="3" id="KW-1185">Reference proteome</keyword>
<gene>
    <name evidence="2" type="ORF">ACFQ4B_09845</name>
</gene>
<dbReference type="Proteomes" id="UP001597180">
    <property type="component" value="Unassembled WGS sequence"/>
</dbReference>
<name>A0ABW3UKT7_9BACL</name>
<keyword evidence="1" id="KW-0472">Membrane</keyword>
<keyword evidence="1" id="KW-0812">Transmembrane</keyword>
<keyword evidence="1" id="KW-1133">Transmembrane helix</keyword>
<evidence type="ECO:0000313" key="3">
    <source>
        <dbReference type="Proteomes" id="UP001597180"/>
    </source>
</evidence>
<feature type="transmembrane region" description="Helical" evidence="1">
    <location>
        <begin position="6"/>
        <end position="23"/>
    </location>
</feature>
<reference evidence="3" key="1">
    <citation type="journal article" date="2019" name="Int. J. Syst. Evol. Microbiol.">
        <title>The Global Catalogue of Microorganisms (GCM) 10K type strain sequencing project: providing services to taxonomists for standard genome sequencing and annotation.</title>
        <authorList>
            <consortium name="The Broad Institute Genomics Platform"/>
            <consortium name="The Broad Institute Genome Sequencing Center for Infectious Disease"/>
            <person name="Wu L."/>
            <person name="Ma J."/>
        </authorList>
    </citation>
    <scope>NUCLEOTIDE SEQUENCE [LARGE SCALE GENOMIC DNA]</scope>
    <source>
        <strain evidence="3">CCUG 53270</strain>
    </source>
</reference>
<sequence length="71" mass="7868">MLPFWLIGRILLISLGLIGEYIGKIYKEVKRRPLYLIEQEIDSAASGIMKAKAAAKNNAQNEAEKGIHSAL</sequence>
<proteinExistence type="predicted"/>
<organism evidence="2 3">
    <name type="scientific">Paenibacillus vulneris</name>
    <dbReference type="NCBI Taxonomy" id="1133364"/>
    <lineage>
        <taxon>Bacteria</taxon>
        <taxon>Bacillati</taxon>
        <taxon>Bacillota</taxon>
        <taxon>Bacilli</taxon>
        <taxon>Bacillales</taxon>
        <taxon>Paenibacillaceae</taxon>
        <taxon>Paenibacillus</taxon>
    </lineage>
</organism>
<comment type="caution">
    <text evidence="2">The sequence shown here is derived from an EMBL/GenBank/DDBJ whole genome shotgun (WGS) entry which is preliminary data.</text>
</comment>
<dbReference type="RefSeq" id="WP_377739836.1">
    <property type="nucleotide sequence ID" value="NZ_BAABJG010000006.1"/>
</dbReference>
<evidence type="ECO:0008006" key="4">
    <source>
        <dbReference type="Google" id="ProtNLM"/>
    </source>
</evidence>
<evidence type="ECO:0000313" key="2">
    <source>
        <dbReference type="EMBL" id="MFD1220421.1"/>
    </source>
</evidence>